<dbReference type="PANTHER" id="PTHR42715:SF27">
    <property type="entry name" value="BETA-GLUCOSIDASE-RELATED"/>
    <property type="match status" value="1"/>
</dbReference>
<dbReference type="InterPro" id="IPR036881">
    <property type="entry name" value="Glyco_hydro_3_C_sf"/>
</dbReference>
<evidence type="ECO:0000256" key="2">
    <source>
        <dbReference type="ARBA" id="ARBA00004141"/>
    </source>
</evidence>
<dbReference type="Pfam" id="PF05773">
    <property type="entry name" value="RWD"/>
    <property type="match status" value="1"/>
</dbReference>
<dbReference type="Pfam" id="PF00933">
    <property type="entry name" value="Glyco_hydro_3"/>
    <property type="match status" value="1"/>
</dbReference>
<feature type="region of interest" description="Disordered" evidence="15">
    <location>
        <begin position="480"/>
        <end position="537"/>
    </location>
</feature>
<comment type="catalytic activity">
    <reaction evidence="1 14">
        <text>Hydrolysis of terminal, non-reducing beta-D-glucosyl residues with release of beta-D-glucose.</text>
        <dbReference type="EC" id="3.2.1.21"/>
    </reaction>
</comment>
<dbReference type="SMART" id="SM01217">
    <property type="entry name" value="Fn3_like"/>
    <property type="match status" value="1"/>
</dbReference>
<keyword evidence="8" id="KW-0136">Cellulose degradation</keyword>
<evidence type="ECO:0000256" key="9">
    <source>
        <dbReference type="ARBA" id="ARBA00023136"/>
    </source>
</evidence>
<dbReference type="EMBL" id="WWBZ02000051">
    <property type="protein sequence ID" value="KAF4304337.1"/>
    <property type="molecule type" value="Genomic_DNA"/>
</dbReference>
<dbReference type="Pfam" id="PF01915">
    <property type="entry name" value="Glyco_hydro_3_C"/>
    <property type="match status" value="1"/>
</dbReference>
<protein>
    <recommendedName>
        <fullName evidence="14">beta-glucosidase</fullName>
        <ecNumber evidence="14">3.2.1.21</ecNumber>
    </recommendedName>
</protein>
<dbReference type="InterPro" id="IPR002772">
    <property type="entry name" value="Glyco_hydro_3_C"/>
</dbReference>
<evidence type="ECO:0000256" key="10">
    <source>
        <dbReference type="ARBA" id="ARBA00023180"/>
    </source>
</evidence>
<dbReference type="EC" id="3.2.1.21" evidence="14"/>
<evidence type="ECO:0000256" key="11">
    <source>
        <dbReference type="ARBA" id="ARBA00023277"/>
    </source>
</evidence>
<dbReference type="Gene3D" id="3.20.20.300">
    <property type="entry name" value="Glycoside hydrolase, family 3, N-terminal domain"/>
    <property type="match status" value="1"/>
</dbReference>
<accession>A0A8H4INB8</accession>
<dbReference type="OrthoDB" id="47059at2759"/>
<dbReference type="UniPathway" id="UPA00696"/>
<dbReference type="InterPro" id="IPR006575">
    <property type="entry name" value="RWD_dom"/>
</dbReference>
<dbReference type="Gene3D" id="2.60.120.260">
    <property type="entry name" value="Galactose-binding domain-like"/>
    <property type="match status" value="1"/>
</dbReference>
<dbReference type="InterPro" id="IPR036962">
    <property type="entry name" value="Glyco_hydro_3_N_sf"/>
</dbReference>
<proteinExistence type="inferred from homology"/>
<dbReference type="FunFam" id="3.20.20.300:FF:000006">
    <property type="entry name" value="Beta-glucosidase H"/>
    <property type="match status" value="1"/>
</dbReference>
<dbReference type="Pfam" id="PF13813">
    <property type="entry name" value="MBOAT_2"/>
    <property type="match status" value="1"/>
</dbReference>
<evidence type="ECO:0000256" key="14">
    <source>
        <dbReference type="RuleBase" id="RU361161"/>
    </source>
</evidence>
<dbReference type="GO" id="GO:0030245">
    <property type="term" value="P:cellulose catabolic process"/>
    <property type="evidence" value="ECO:0007669"/>
    <property type="project" value="UniProtKB-UniPathway"/>
</dbReference>
<reference evidence="18" key="1">
    <citation type="submission" date="2020-04" db="EMBL/GenBank/DDBJ databases">
        <title>Genome Assembly and Annotation of Botryosphaeria dothidea sdau 11-99, a Latent Pathogen of Apple Fruit Ring Rot in China.</title>
        <authorList>
            <person name="Yu C."/>
            <person name="Diao Y."/>
            <person name="Lu Q."/>
            <person name="Zhao J."/>
            <person name="Cui S."/>
            <person name="Peng C."/>
            <person name="He B."/>
            <person name="Liu H."/>
        </authorList>
    </citation>
    <scope>NUCLEOTIDE SEQUENCE [LARGE SCALE GENOMIC DNA]</scope>
    <source>
        <strain evidence="18">Sdau11-99</strain>
    </source>
</reference>
<evidence type="ECO:0000256" key="6">
    <source>
        <dbReference type="ARBA" id="ARBA00022801"/>
    </source>
</evidence>
<dbReference type="Pfam" id="PF14310">
    <property type="entry name" value="Fn3-like"/>
    <property type="match status" value="1"/>
</dbReference>
<dbReference type="InterPro" id="IPR059181">
    <property type="entry name" value="RWDD2A-B_C"/>
</dbReference>
<dbReference type="GO" id="GO:0008422">
    <property type="term" value="F:beta-glucosidase activity"/>
    <property type="evidence" value="ECO:0007669"/>
    <property type="project" value="UniProtKB-EC"/>
</dbReference>
<feature type="domain" description="RWD" evidence="16">
    <location>
        <begin position="23"/>
        <end position="126"/>
    </location>
</feature>
<evidence type="ECO:0000256" key="3">
    <source>
        <dbReference type="ARBA" id="ARBA00004987"/>
    </source>
</evidence>
<dbReference type="Gene3D" id="3.10.110.10">
    <property type="entry name" value="Ubiquitin Conjugating Enzyme"/>
    <property type="match status" value="1"/>
</dbReference>
<evidence type="ECO:0000256" key="1">
    <source>
        <dbReference type="ARBA" id="ARBA00000448"/>
    </source>
</evidence>
<dbReference type="InterPro" id="IPR026891">
    <property type="entry name" value="Fn3-like"/>
</dbReference>
<evidence type="ECO:0000259" key="16">
    <source>
        <dbReference type="PROSITE" id="PS50908"/>
    </source>
</evidence>
<dbReference type="FunFam" id="2.60.40.10:FF:000495">
    <property type="entry name" value="Periplasmic beta-glucosidase"/>
    <property type="match status" value="1"/>
</dbReference>
<dbReference type="PROSITE" id="PS00775">
    <property type="entry name" value="GLYCOSYL_HYDROL_F3"/>
    <property type="match status" value="1"/>
</dbReference>
<evidence type="ECO:0000256" key="15">
    <source>
        <dbReference type="SAM" id="MobiDB-lite"/>
    </source>
</evidence>
<feature type="compositionally biased region" description="Basic and acidic residues" evidence="15">
    <location>
        <begin position="486"/>
        <end position="519"/>
    </location>
</feature>
<dbReference type="InterPro" id="IPR001764">
    <property type="entry name" value="Glyco_hydro_3_N"/>
</dbReference>
<name>A0A8H4INB8_9PEZI</name>
<dbReference type="Gene3D" id="3.40.50.1700">
    <property type="entry name" value="Glycoside hydrolase family 3 C-terminal domain"/>
    <property type="match status" value="1"/>
</dbReference>
<evidence type="ECO:0000313" key="18">
    <source>
        <dbReference type="EMBL" id="KAF4304337.1"/>
    </source>
</evidence>
<evidence type="ECO:0000256" key="5">
    <source>
        <dbReference type="ARBA" id="ARBA00022692"/>
    </source>
</evidence>
<keyword evidence="19" id="KW-1185">Reference proteome</keyword>
<dbReference type="Pfam" id="PF07691">
    <property type="entry name" value="PA14"/>
    <property type="match status" value="1"/>
</dbReference>
<dbReference type="SMART" id="SM00758">
    <property type="entry name" value="PA14"/>
    <property type="match status" value="1"/>
</dbReference>
<dbReference type="SUPFAM" id="SSF54495">
    <property type="entry name" value="UBC-like"/>
    <property type="match status" value="1"/>
</dbReference>
<organism evidence="18 19">
    <name type="scientific">Botryosphaeria dothidea</name>
    <dbReference type="NCBI Taxonomy" id="55169"/>
    <lineage>
        <taxon>Eukaryota</taxon>
        <taxon>Fungi</taxon>
        <taxon>Dikarya</taxon>
        <taxon>Ascomycota</taxon>
        <taxon>Pezizomycotina</taxon>
        <taxon>Dothideomycetes</taxon>
        <taxon>Dothideomycetes incertae sedis</taxon>
        <taxon>Botryosphaeriales</taxon>
        <taxon>Botryosphaeriaceae</taxon>
        <taxon>Botryosphaeria</taxon>
    </lineage>
</organism>
<comment type="subcellular location">
    <subcellularLocation>
        <location evidence="2">Membrane</location>
        <topology evidence="2">Multi-pass membrane protein</topology>
    </subcellularLocation>
</comment>
<dbReference type="InterPro" id="IPR013783">
    <property type="entry name" value="Ig-like_fold"/>
</dbReference>
<evidence type="ECO:0000256" key="12">
    <source>
        <dbReference type="ARBA" id="ARBA00023295"/>
    </source>
</evidence>
<evidence type="ECO:0000256" key="8">
    <source>
        <dbReference type="ARBA" id="ARBA00023001"/>
    </source>
</evidence>
<dbReference type="GO" id="GO:0016020">
    <property type="term" value="C:membrane"/>
    <property type="evidence" value="ECO:0007669"/>
    <property type="project" value="UniProtKB-SubCell"/>
</dbReference>
<keyword evidence="11 14" id="KW-0119">Carbohydrate metabolism</keyword>
<dbReference type="CDD" id="cd24163">
    <property type="entry name" value="RWDD2_C"/>
    <property type="match status" value="1"/>
</dbReference>
<dbReference type="InterPro" id="IPR037524">
    <property type="entry name" value="PA14/GLEYA"/>
</dbReference>
<dbReference type="SUPFAM" id="SSF51445">
    <property type="entry name" value="(Trans)glycosidases"/>
    <property type="match status" value="1"/>
</dbReference>
<dbReference type="InterPro" id="IPR011658">
    <property type="entry name" value="PA14_dom"/>
</dbReference>
<dbReference type="PROSITE" id="PS50908">
    <property type="entry name" value="RWD"/>
    <property type="match status" value="1"/>
</dbReference>
<dbReference type="Gene3D" id="2.60.40.10">
    <property type="entry name" value="Immunoglobulins"/>
    <property type="match status" value="1"/>
</dbReference>
<dbReference type="InterPro" id="IPR032805">
    <property type="entry name" value="Wax_synthase_dom"/>
</dbReference>
<dbReference type="InterPro" id="IPR016135">
    <property type="entry name" value="UBQ-conjugating_enzyme/RWD"/>
</dbReference>
<evidence type="ECO:0000256" key="7">
    <source>
        <dbReference type="ARBA" id="ARBA00022989"/>
    </source>
</evidence>
<sequence length="1418" mass="155521">MTHGIRDTSAHADIIDNHERQQNEIALLQSMYPEELHIVKQPKTSEDDFEVEIRLNAAHSLSFVLSPQTYPASSVPQAFLSFGSDVSNDVRKRLRACLREIVEQQEPGTECVDLIVGDFRQALGDMEAVAADDDAMRNDTQQPEANIPQSQGLRVILWMHHLLATSKRRAIVQLSKELGLGGFSKPGYPGSVYVEGEASAVRSFVDELKSFMASTSAGAVQGSLLNPLGYYSEPIWRQLLINACTVIMMWSLFTLQTSIIYAITVGVGMYKPEDCPPAWGAWRNSYTVRNLWGKTWHQFIRRAAGMLGDLVARDVLRLQKGTWLSRYTKLFAGFLASGLIHSGAAVYSCGHDTGDLAIFLSQAVVICLEDHIIALGRKLGFRDCKGWRGFGYIWTWAWLLFSWRWWVGPLMAEGLGVFPKPVDVFGFIPSQSMAMGGGMVDGHAGANKSNLLMPLADAFDQLMNYISEGARDTSIRVGMRTAKKRRADERKAKKLETAETSCDRESSPEKGRARSKDRQPALIRGPSPGNRRACRDQGPYFRYRGASKLPTRVIASSYQVPRGAWLRTRNEHSMRVVHVFGRVATNSIMAPIDIDDALSKLELNEKVELLSGIDFWHTKPIPRLGIPSIRTSDGPNGVRGTRFFNGVPAACSPCGTGLAATWDADLIREGGKLMGKEAIAKGAHVILGPTTNMQRGPLGGRGFESFSEDPYLAGAMSAATVEGIQSTGVAATIKHFVCNDQEHERQAVDSIVSERAIREIYLMPFQIAQRDAKPLAYMTAYNRVNGVHMSDNKRILQGVLRDEWGFDGLVMSDWFGTYTSADSVNAGLDLEMPGPPRVRGKQTLIAHSVRKIADDTIDERVRNVLELVNRVDKLNIPENAPEKSIDSPETSKALRHIGASGLVLMKNEKSVLPLKKEKSLAVIGPNAKIAAYAGGGSANLRPYYAVTPFEGISAQKKDAKYTLGAVGYRSLPVLSYLTKTKDGKKGLTAKFFKEPPTDKGRKHIDEVLVEASDILLSDYKHPEITSDTFYMDLEGNLTPEESGEYIFGVSVCGTAKLFIGGELVVDNTENQRQGDTFFGSGTVEETGTRKLEGGKTYEVHLQFGSSTTSNMKTPGATVMAGGGVRVGGTKQTEPQAEIEKAVKLAKEVDQVVIIAGLNGDWESEGYDRRHMDLPGHTNALISAVAAANPNTAVVMQSGTPVTMPWISEVPALVHAWYGGNETGNAIADVLFGAVNPSGKLSLSFPVRNEDNPAFLNFRSERGRALYGEDVYIGYRFYEKTKKDVLFPFGHGLSYTSFDIGNLQVADDGATITVKVDVKNTGAVEGAQVVQVYVSQRNPSINRPPKELKGFAKVHLKPGKAKQATVEVPKKYAASFWDELKDAWIMEEDEYDVLVGDSSANTPLKGSFEVGKTSWWKGL</sequence>
<dbReference type="InterPro" id="IPR017853">
    <property type="entry name" value="GH"/>
</dbReference>
<evidence type="ECO:0000259" key="17">
    <source>
        <dbReference type="PROSITE" id="PS51820"/>
    </source>
</evidence>
<comment type="similarity">
    <text evidence="4 14">Belongs to the glycosyl hydrolase 3 family.</text>
</comment>
<keyword evidence="6 14" id="KW-0378">Hydrolase</keyword>
<gene>
    <name evidence="18" type="ORF">GTA08_BOTSDO08132</name>
</gene>
<feature type="domain" description="PA14" evidence="17">
    <location>
        <begin position="982"/>
        <end position="1142"/>
    </location>
</feature>
<evidence type="ECO:0000256" key="4">
    <source>
        <dbReference type="ARBA" id="ARBA00005336"/>
    </source>
</evidence>
<keyword evidence="7" id="KW-1133">Transmembrane helix</keyword>
<dbReference type="PRINTS" id="PR00133">
    <property type="entry name" value="GLHYDRLASE3"/>
</dbReference>
<dbReference type="PROSITE" id="PS51820">
    <property type="entry name" value="PA14"/>
    <property type="match status" value="1"/>
</dbReference>
<evidence type="ECO:0000313" key="19">
    <source>
        <dbReference type="Proteomes" id="UP000572817"/>
    </source>
</evidence>
<dbReference type="PANTHER" id="PTHR42715">
    <property type="entry name" value="BETA-GLUCOSIDASE"/>
    <property type="match status" value="1"/>
</dbReference>
<keyword evidence="5" id="KW-0812">Transmembrane</keyword>
<dbReference type="Proteomes" id="UP000572817">
    <property type="component" value="Unassembled WGS sequence"/>
</dbReference>
<comment type="pathway">
    <text evidence="3 14">Glycan metabolism; cellulose degradation.</text>
</comment>
<dbReference type="SMART" id="SM00591">
    <property type="entry name" value="RWD"/>
    <property type="match status" value="1"/>
</dbReference>
<keyword evidence="12 14" id="KW-0326">Glycosidase</keyword>
<dbReference type="InterPro" id="IPR050288">
    <property type="entry name" value="Cellulose_deg_GH3"/>
</dbReference>
<dbReference type="SUPFAM" id="SSF52279">
    <property type="entry name" value="Beta-D-glucan exohydrolase, C-terminal domain"/>
    <property type="match status" value="1"/>
</dbReference>
<keyword evidence="9" id="KW-0472">Membrane</keyword>
<evidence type="ECO:0000256" key="13">
    <source>
        <dbReference type="ARBA" id="ARBA00023326"/>
    </source>
</evidence>
<keyword evidence="10" id="KW-0325">Glycoprotein</keyword>
<keyword evidence="13 14" id="KW-0624">Polysaccharide degradation</keyword>
<dbReference type="InterPro" id="IPR019800">
    <property type="entry name" value="Glyco_hydro_3_AS"/>
</dbReference>
<comment type="caution">
    <text evidence="18">The sequence shown here is derived from an EMBL/GenBank/DDBJ whole genome shotgun (WGS) entry which is preliminary data.</text>
</comment>